<dbReference type="SUPFAM" id="SSF49373">
    <property type="entry name" value="Invasin/intimin cell-adhesion fragments"/>
    <property type="match status" value="1"/>
</dbReference>
<keyword evidence="2" id="KW-0732">Signal</keyword>
<organism evidence="4 5">
    <name type="scientific">Cohnella luojiensis</name>
    <dbReference type="NCBI Taxonomy" id="652876"/>
    <lineage>
        <taxon>Bacteria</taxon>
        <taxon>Bacillati</taxon>
        <taxon>Bacillota</taxon>
        <taxon>Bacilli</taxon>
        <taxon>Bacillales</taxon>
        <taxon>Paenibacillaceae</taxon>
        <taxon>Cohnella</taxon>
    </lineage>
</organism>
<accession>A0A4Y8M485</accession>
<keyword evidence="5" id="KW-1185">Reference proteome</keyword>
<feature type="region of interest" description="Disordered" evidence="1">
    <location>
        <begin position="1"/>
        <end position="21"/>
    </location>
</feature>
<sequence length="899" mass="92685">MRDSSYNSYTQTKQKHSRGGEKKVMKKSLSLLLALTLVFGLFASMASAADAVAPTTAEKYKMLVDAKVLKGTTSGDPMLDSKLTRAEFATIAVAIGGLTPATSGATFTDVKASQWWYGAIEAAAKAGLVNGSGGGKFSPKADVTVEAVIKVAALTAGIKPVEGAVVEGSSAWAGPYIKAALDAGIIAAGLDYKAAATRGQTIDVGYTVYQLLTVPAELAVSKISQTGAKKLTVEFKGAITADEEKALTATVKNGQINYPVTIKVADDKKSAVLEATFLPAGEYSVTVNKFDAIKVTVVAAVVTKIEIGASTLQATYNQDLQVKALNQFNEEVKNESVAVQAYSSQNGDLVAAGKLAAGKLNLSGEKVDNTVVVTATHYKTGLSASKTYKLVAGSSATSIQIGQVAPLKDKTRISVNETGLVLPVKLADQYGANIKLPTTSASGSAKTSVQIGGIDFVVSDVAIVDAASFAVDADGVMTFKTGAKDGTVVITAVNPATGASASTVIKVEADAALKTFQVSAPGAIVVVGEAVTFPYVAADTFGAPIAAKDVPSKVAGLAADSTGFTVQANGLTVPTKWKANGDLQLTFPAKGNVNVIVWLKGAIVSQFNVEVNDVAYPVSITGTKDLKTTLTVYGQQDLAFNKLVVLDNYGRTMDSATGWALTFTEEGNANTSIAAGKVTGDAVGAEKVTAKLTKGTEEVSYDIAFNVIKNEDVKTVEVSAVGTVYAATTPAYVTSHSADLTLTGKTTSGTEVAIRAADFYNLVTSSDSAIVAVPNSGVLKVNGVAKGTATVTVWKNGTKLSEQTVTVSDVAPIATTVKFADAEGTATSATPFDAKAKLEVKDQYGKDYNKNVGYWYSSDATVASVDATTGVVSYVKLGTVTITYVSVNGLSANIVVNAE</sequence>
<dbReference type="InterPro" id="IPR008964">
    <property type="entry name" value="Invasin/intimin_cell_adhesion"/>
</dbReference>
<feature type="chain" id="PRO_5021275160" description="SLH domain-containing protein" evidence="2">
    <location>
        <begin position="49"/>
        <end position="899"/>
    </location>
</feature>
<dbReference type="InterPro" id="IPR001119">
    <property type="entry name" value="SLH_dom"/>
</dbReference>
<dbReference type="EMBL" id="SOMN01000005">
    <property type="protein sequence ID" value="TFE28996.1"/>
    <property type="molecule type" value="Genomic_DNA"/>
</dbReference>
<evidence type="ECO:0000313" key="4">
    <source>
        <dbReference type="EMBL" id="TFE28996.1"/>
    </source>
</evidence>
<dbReference type="Pfam" id="PF00395">
    <property type="entry name" value="SLH"/>
    <property type="match status" value="1"/>
</dbReference>
<gene>
    <name evidence="4" type="ORF">E2980_06290</name>
</gene>
<comment type="caution">
    <text evidence="4">The sequence shown here is derived from an EMBL/GenBank/DDBJ whole genome shotgun (WGS) entry which is preliminary data.</text>
</comment>
<reference evidence="4 5" key="1">
    <citation type="submission" date="2019-03" db="EMBL/GenBank/DDBJ databases">
        <title>Cohnella endophytica sp. nov., a novel endophytic bacterium isolated from bark of Sonneratia apetala.</title>
        <authorList>
            <person name="Tuo L."/>
        </authorList>
    </citation>
    <scope>NUCLEOTIDE SEQUENCE [LARGE SCALE GENOMIC DNA]</scope>
    <source>
        <strain evidence="4 5">CCTCC AB 208254</strain>
    </source>
</reference>
<dbReference type="PROSITE" id="PS51272">
    <property type="entry name" value="SLH"/>
    <property type="match status" value="1"/>
</dbReference>
<evidence type="ECO:0000259" key="3">
    <source>
        <dbReference type="PROSITE" id="PS51272"/>
    </source>
</evidence>
<dbReference type="OrthoDB" id="1706086at2"/>
<feature type="signal peptide" evidence="2">
    <location>
        <begin position="1"/>
        <end position="48"/>
    </location>
</feature>
<dbReference type="Gene3D" id="2.60.40.1080">
    <property type="match status" value="1"/>
</dbReference>
<evidence type="ECO:0000256" key="1">
    <source>
        <dbReference type="SAM" id="MobiDB-lite"/>
    </source>
</evidence>
<evidence type="ECO:0000256" key="2">
    <source>
        <dbReference type="SAM" id="SignalP"/>
    </source>
</evidence>
<evidence type="ECO:0000313" key="5">
    <source>
        <dbReference type="Proteomes" id="UP000297900"/>
    </source>
</evidence>
<dbReference type="AlphaFoldDB" id="A0A4Y8M485"/>
<feature type="domain" description="SLH" evidence="3">
    <location>
        <begin position="103"/>
        <end position="166"/>
    </location>
</feature>
<proteinExistence type="predicted"/>
<name>A0A4Y8M485_9BACL</name>
<protein>
    <recommendedName>
        <fullName evidence="3">SLH domain-containing protein</fullName>
    </recommendedName>
</protein>
<feature type="compositionally biased region" description="Polar residues" evidence="1">
    <location>
        <begin position="1"/>
        <end position="12"/>
    </location>
</feature>
<dbReference type="Proteomes" id="UP000297900">
    <property type="component" value="Unassembled WGS sequence"/>
</dbReference>